<evidence type="ECO:0000313" key="7">
    <source>
        <dbReference type="EMBL" id="ORX62993.1"/>
    </source>
</evidence>
<feature type="transmembrane region" description="Helical" evidence="5">
    <location>
        <begin position="326"/>
        <end position="345"/>
    </location>
</feature>
<dbReference type="GO" id="GO:0046943">
    <property type="term" value="F:carboxylic acid transmembrane transporter activity"/>
    <property type="evidence" value="ECO:0007669"/>
    <property type="project" value="TreeGrafter"/>
</dbReference>
<evidence type="ECO:0000256" key="3">
    <source>
        <dbReference type="ARBA" id="ARBA00022989"/>
    </source>
</evidence>
<keyword evidence="4 5" id="KW-0472">Membrane</keyword>
<comment type="caution">
    <text evidence="7">The sequence shown here is derived from an EMBL/GenBank/DDBJ whole genome shotgun (WGS) entry which is preliminary data.</text>
</comment>
<dbReference type="PROSITE" id="PS50850">
    <property type="entry name" value="MFS"/>
    <property type="match status" value="1"/>
</dbReference>
<feature type="transmembrane region" description="Helical" evidence="5">
    <location>
        <begin position="208"/>
        <end position="227"/>
    </location>
</feature>
<dbReference type="PANTHER" id="PTHR23508:SF10">
    <property type="entry name" value="CARBOXYLIC ACID TRANSPORTER PROTEIN HOMOLOG"/>
    <property type="match status" value="1"/>
</dbReference>
<feature type="transmembrane region" description="Helical" evidence="5">
    <location>
        <begin position="301"/>
        <end position="319"/>
    </location>
</feature>
<evidence type="ECO:0000313" key="8">
    <source>
        <dbReference type="Proteomes" id="UP000242146"/>
    </source>
</evidence>
<evidence type="ECO:0000256" key="1">
    <source>
        <dbReference type="ARBA" id="ARBA00004141"/>
    </source>
</evidence>
<accession>A0A1X2GY26</accession>
<dbReference type="InterPro" id="IPR036259">
    <property type="entry name" value="MFS_trans_sf"/>
</dbReference>
<keyword evidence="3 5" id="KW-1133">Transmembrane helix</keyword>
<keyword evidence="8" id="KW-1185">Reference proteome</keyword>
<gene>
    <name evidence="7" type="ORF">DM01DRAFT_1403393</name>
</gene>
<dbReference type="STRING" id="101127.A0A1X2GY26"/>
<organism evidence="7 8">
    <name type="scientific">Hesseltinella vesiculosa</name>
    <dbReference type="NCBI Taxonomy" id="101127"/>
    <lineage>
        <taxon>Eukaryota</taxon>
        <taxon>Fungi</taxon>
        <taxon>Fungi incertae sedis</taxon>
        <taxon>Mucoromycota</taxon>
        <taxon>Mucoromycotina</taxon>
        <taxon>Mucoromycetes</taxon>
        <taxon>Mucorales</taxon>
        <taxon>Cunninghamellaceae</taxon>
        <taxon>Hesseltinella</taxon>
    </lineage>
</organism>
<feature type="transmembrane region" description="Helical" evidence="5">
    <location>
        <begin position="174"/>
        <end position="202"/>
    </location>
</feature>
<dbReference type="InterPro" id="IPR020846">
    <property type="entry name" value="MFS_dom"/>
</dbReference>
<dbReference type="Proteomes" id="UP000242146">
    <property type="component" value="Unassembled WGS sequence"/>
</dbReference>
<feature type="non-terminal residue" evidence="7">
    <location>
        <position position="1"/>
    </location>
</feature>
<dbReference type="AlphaFoldDB" id="A0A1X2GY26"/>
<feature type="transmembrane region" description="Helical" evidence="5">
    <location>
        <begin position="357"/>
        <end position="377"/>
    </location>
</feature>
<feature type="transmembrane region" description="Helical" evidence="5">
    <location>
        <begin position="81"/>
        <end position="100"/>
    </location>
</feature>
<dbReference type="OrthoDB" id="2281236at2759"/>
<feature type="domain" description="Major facilitator superfamily (MFS) profile" evidence="6">
    <location>
        <begin position="39"/>
        <end position="445"/>
    </location>
</feature>
<evidence type="ECO:0000259" key="6">
    <source>
        <dbReference type="PROSITE" id="PS50850"/>
    </source>
</evidence>
<feature type="transmembrane region" description="Helical" evidence="5">
    <location>
        <begin position="389"/>
        <end position="409"/>
    </location>
</feature>
<keyword evidence="2 5" id="KW-0812">Transmembrane</keyword>
<proteinExistence type="predicted"/>
<sequence length="487" mass="52819">MSDNRSTEQRARADDDAASQVSSISEHRADFKAKSSFYNVLFSGFALLSDGYQSGVISFCNLFLQNIYGPKIYDNAMASRLTYSLFVGEIIGQLGFGLIIDRIGRKIGLLVATFLVILGAALSAASSGTDAVGLLWMLVVSRGLLGVGVGAEFPCSTVAASEATDEIHRKRRGGILVSVTLFVIDFGYVISAVVAVILLAIFKDHLEPAWRLLLGLGVVPPLSVLYFRLKMADSEQFKNRALRKNVPYALVFKRYWWRIFVASLMWFLYNFISYPSSAFSTIVIEIASPGASLITNCAWNILLYAFYLPGVLTCCLLVDKIGRRKTMALGFALQGVVGLILGGVFDKITVNCFPMFVIMYGLFQGSGEIGGGNSFLISSEVFPTGVRGTCYAIAAASGKLGAVVGSLTYTPLQEAMGGARGPFLFCSALALAMAIFAFFAVPEISLDSLEEEDAKFKEYLEANGYDTSTMGVYSEKQIKDDEKKADL</sequence>
<name>A0A1X2GY26_9FUNG</name>
<dbReference type="SUPFAM" id="SSF103473">
    <property type="entry name" value="MFS general substrate transporter"/>
    <property type="match status" value="1"/>
</dbReference>
<evidence type="ECO:0000256" key="5">
    <source>
        <dbReference type="SAM" id="Phobius"/>
    </source>
</evidence>
<comment type="subcellular location">
    <subcellularLocation>
        <location evidence="1">Membrane</location>
        <topology evidence="1">Multi-pass membrane protein</topology>
    </subcellularLocation>
</comment>
<feature type="transmembrane region" description="Helical" evidence="5">
    <location>
        <begin position="107"/>
        <end position="125"/>
    </location>
</feature>
<evidence type="ECO:0000256" key="2">
    <source>
        <dbReference type="ARBA" id="ARBA00022692"/>
    </source>
</evidence>
<evidence type="ECO:0000256" key="4">
    <source>
        <dbReference type="ARBA" id="ARBA00023136"/>
    </source>
</evidence>
<dbReference type="GO" id="GO:0005886">
    <property type="term" value="C:plasma membrane"/>
    <property type="evidence" value="ECO:0007669"/>
    <property type="project" value="TreeGrafter"/>
</dbReference>
<dbReference type="EMBL" id="MCGT01000001">
    <property type="protein sequence ID" value="ORX62993.1"/>
    <property type="molecule type" value="Genomic_DNA"/>
</dbReference>
<protein>
    <submittedName>
        <fullName evidence="7">MFS general substrate transporter</fullName>
    </submittedName>
</protein>
<dbReference type="Pfam" id="PF00083">
    <property type="entry name" value="Sugar_tr"/>
    <property type="match status" value="2"/>
</dbReference>
<feature type="transmembrane region" description="Helical" evidence="5">
    <location>
        <begin position="421"/>
        <end position="441"/>
    </location>
</feature>
<reference evidence="7 8" key="1">
    <citation type="submission" date="2016-07" db="EMBL/GenBank/DDBJ databases">
        <title>Pervasive Adenine N6-methylation of Active Genes in Fungi.</title>
        <authorList>
            <consortium name="DOE Joint Genome Institute"/>
            <person name="Mondo S.J."/>
            <person name="Dannebaum R.O."/>
            <person name="Kuo R.C."/>
            <person name="Labutti K."/>
            <person name="Haridas S."/>
            <person name="Kuo A."/>
            <person name="Salamov A."/>
            <person name="Ahrendt S.R."/>
            <person name="Lipzen A."/>
            <person name="Sullivan W."/>
            <person name="Andreopoulos W.B."/>
            <person name="Clum A."/>
            <person name="Lindquist E."/>
            <person name="Daum C."/>
            <person name="Ramamoorthy G.K."/>
            <person name="Gryganskyi A."/>
            <person name="Culley D."/>
            <person name="Magnuson J.K."/>
            <person name="James T.Y."/>
            <person name="O'Malley M.A."/>
            <person name="Stajich J.E."/>
            <person name="Spatafora J.W."/>
            <person name="Visel A."/>
            <person name="Grigoriev I.V."/>
        </authorList>
    </citation>
    <scope>NUCLEOTIDE SEQUENCE [LARGE SCALE GENOMIC DNA]</scope>
    <source>
        <strain evidence="7 8">NRRL 3301</strain>
    </source>
</reference>
<dbReference type="InterPro" id="IPR005828">
    <property type="entry name" value="MFS_sugar_transport-like"/>
</dbReference>
<dbReference type="Gene3D" id="1.20.1250.20">
    <property type="entry name" value="MFS general substrate transporter like domains"/>
    <property type="match status" value="1"/>
</dbReference>
<feature type="transmembrane region" description="Helical" evidence="5">
    <location>
        <begin position="131"/>
        <end position="153"/>
    </location>
</feature>
<dbReference type="PANTHER" id="PTHR23508">
    <property type="entry name" value="CARBOXYLIC ACID TRANSPORTER PROTEIN HOMOLOG"/>
    <property type="match status" value="1"/>
</dbReference>